<keyword evidence="3" id="KW-0812">Transmembrane</keyword>
<accession>A0A6A5VPJ4</accession>
<comment type="similarity">
    <text evidence="2">Belongs to the IFI6/IFI27 family.</text>
</comment>
<evidence type="ECO:0000256" key="1">
    <source>
        <dbReference type="ARBA" id="ARBA00004141"/>
    </source>
</evidence>
<dbReference type="Gene3D" id="6.10.110.10">
    <property type="match status" value="1"/>
</dbReference>
<dbReference type="Proteomes" id="UP000800036">
    <property type="component" value="Unassembled WGS sequence"/>
</dbReference>
<organism evidence="6 7">
    <name type="scientific">Bimuria novae-zelandiae CBS 107.79</name>
    <dbReference type="NCBI Taxonomy" id="1447943"/>
    <lineage>
        <taxon>Eukaryota</taxon>
        <taxon>Fungi</taxon>
        <taxon>Dikarya</taxon>
        <taxon>Ascomycota</taxon>
        <taxon>Pezizomycotina</taxon>
        <taxon>Dothideomycetes</taxon>
        <taxon>Pleosporomycetidae</taxon>
        <taxon>Pleosporales</taxon>
        <taxon>Massarineae</taxon>
        <taxon>Didymosphaeriaceae</taxon>
        <taxon>Bimuria</taxon>
    </lineage>
</organism>
<feature type="non-terminal residue" evidence="6">
    <location>
        <position position="1"/>
    </location>
</feature>
<evidence type="ECO:0000256" key="3">
    <source>
        <dbReference type="ARBA" id="ARBA00022692"/>
    </source>
</evidence>
<name>A0A6A5VPJ4_9PLEO</name>
<keyword evidence="5" id="KW-0472">Membrane</keyword>
<protein>
    <submittedName>
        <fullName evidence="6">Uncharacterized protein</fullName>
    </submittedName>
</protein>
<evidence type="ECO:0000256" key="2">
    <source>
        <dbReference type="ARBA" id="ARBA00007262"/>
    </source>
</evidence>
<reference evidence="6" key="1">
    <citation type="journal article" date="2020" name="Stud. Mycol.">
        <title>101 Dothideomycetes genomes: a test case for predicting lifestyles and emergence of pathogens.</title>
        <authorList>
            <person name="Haridas S."/>
            <person name="Albert R."/>
            <person name="Binder M."/>
            <person name="Bloem J."/>
            <person name="Labutti K."/>
            <person name="Salamov A."/>
            <person name="Andreopoulos B."/>
            <person name="Baker S."/>
            <person name="Barry K."/>
            <person name="Bills G."/>
            <person name="Bluhm B."/>
            <person name="Cannon C."/>
            <person name="Castanera R."/>
            <person name="Culley D."/>
            <person name="Daum C."/>
            <person name="Ezra D."/>
            <person name="Gonzalez J."/>
            <person name="Henrissat B."/>
            <person name="Kuo A."/>
            <person name="Liang C."/>
            <person name="Lipzen A."/>
            <person name="Lutzoni F."/>
            <person name="Magnuson J."/>
            <person name="Mondo S."/>
            <person name="Nolan M."/>
            <person name="Ohm R."/>
            <person name="Pangilinan J."/>
            <person name="Park H.-J."/>
            <person name="Ramirez L."/>
            <person name="Alfaro M."/>
            <person name="Sun H."/>
            <person name="Tritt A."/>
            <person name="Yoshinaga Y."/>
            <person name="Zwiers L.-H."/>
            <person name="Turgeon B."/>
            <person name="Goodwin S."/>
            <person name="Spatafora J."/>
            <person name="Crous P."/>
            <person name="Grigoriev I."/>
        </authorList>
    </citation>
    <scope>NUCLEOTIDE SEQUENCE</scope>
    <source>
        <strain evidence="6">CBS 107.79</strain>
    </source>
</reference>
<proteinExistence type="inferred from homology"/>
<dbReference type="GO" id="GO:0016020">
    <property type="term" value="C:membrane"/>
    <property type="evidence" value="ECO:0007669"/>
    <property type="project" value="UniProtKB-SubCell"/>
</dbReference>
<dbReference type="OrthoDB" id="440424at2759"/>
<dbReference type="InterPro" id="IPR038213">
    <property type="entry name" value="IFI6/IFI27-like_sf"/>
</dbReference>
<comment type="subcellular location">
    <subcellularLocation>
        <location evidence="1">Membrane</location>
        <topology evidence="1">Multi-pass membrane protein</topology>
    </subcellularLocation>
</comment>
<dbReference type="Pfam" id="PF06140">
    <property type="entry name" value="Ifi-6-16"/>
    <property type="match status" value="1"/>
</dbReference>
<keyword evidence="4" id="KW-1133">Transmembrane helix</keyword>
<dbReference type="AlphaFoldDB" id="A0A6A5VPJ4"/>
<evidence type="ECO:0000313" key="6">
    <source>
        <dbReference type="EMBL" id="KAF1978490.1"/>
    </source>
</evidence>
<evidence type="ECO:0000256" key="5">
    <source>
        <dbReference type="ARBA" id="ARBA00023136"/>
    </source>
</evidence>
<evidence type="ECO:0000313" key="7">
    <source>
        <dbReference type="Proteomes" id="UP000800036"/>
    </source>
</evidence>
<keyword evidence="7" id="KW-1185">Reference proteome</keyword>
<feature type="non-terminal residue" evidence="6">
    <location>
        <position position="55"/>
    </location>
</feature>
<gene>
    <name evidence="6" type="ORF">BU23DRAFT_366661</name>
</gene>
<dbReference type="EMBL" id="ML976660">
    <property type="protein sequence ID" value="KAF1978490.1"/>
    <property type="molecule type" value="Genomic_DNA"/>
</dbReference>
<dbReference type="InterPro" id="IPR009311">
    <property type="entry name" value="IFI6/IFI27-like"/>
</dbReference>
<sequence length="55" mass="5031">VAPHILGAIGFSAAGPVAGNAAAAWQTSIGPVAAGSSFAFLQSVAMGGAAASAFG</sequence>
<evidence type="ECO:0000256" key="4">
    <source>
        <dbReference type="ARBA" id="ARBA00022989"/>
    </source>
</evidence>